<evidence type="ECO:0000313" key="2">
    <source>
        <dbReference type="Proteomes" id="UP000237819"/>
    </source>
</evidence>
<sequence length="254" mass="27518">MQSKPLIGLNANFRPATHDRPAFSFVGAGYYDSIIAAGGIPVVIPPVAEAADMEAILDRLHGIVFIGGPDLDPHRDGFMRHASVRPMESRREDLDRNLMSLVVRRRLPVFGIGVGMQLLNITMGGNLFFHIPADVPTALPHKDPLDAGHRHGLEVVPGTIMDRIYGDGEVRVNSMHHMAIDELAPGFQVAARAPDGLIEAIEWAGDDWVAVGTQFHPEAESASALDQRIFEEFIEGIHAQYGVPRSQVAATAGA</sequence>
<name>A0A2S8GRK9_9BACT</name>
<dbReference type="GO" id="GO:0033969">
    <property type="term" value="F:gamma-glutamyl-gamma-aminobutyrate hydrolase activity"/>
    <property type="evidence" value="ECO:0007669"/>
    <property type="project" value="TreeGrafter"/>
</dbReference>
<dbReference type="SUPFAM" id="SSF52317">
    <property type="entry name" value="Class I glutamine amidotransferase-like"/>
    <property type="match status" value="1"/>
</dbReference>
<dbReference type="AlphaFoldDB" id="A0A2S8GRK9"/>
<dbReference type="Gene3D" id="3.40.50.880">
    <property type="match status" value="1"/>
</dbReference>
<evidence type="ECO:0000313" key="1">
    <source>
        <dbReference type="EMBL" id="PQO46664.1"/>
    </source>
</evidence>
<dbReference type="Proteomes" id="UP000237819">
    <property type="component" value="Unassembled WGS sequence"/>
</dbReference>
<dbReference type="InterPro" id="IPR029062">
    <property type="entry name" value="Class_I_gatase-like"/>
</dbReference>
<keyword evidence="1" id="KW-0378">Hydrolase</keyword>
<dbReference type="PROSITE" id="PS51273">
    <property type="entry name" value="GATASE_TYPE_1"/>
    <property type="match status" value="1"/>
</dbReference>
<dbReference type="Pfam" id="PF07722">
    <property type="entry name" value="Peptidase_C26"/>
    <property type="match status" value="1"/>
</dbReference>
<dbReference type="InterPro" id="IPR044668">
    <property type="entry name" value="PuuD-like"/>
</dbReference>
<dbReference type="RefSeq" id="WP_105334791.1">
    <property type="nucleotide sequence ID" value="NZ_PUHZ01000008.1"/>
</dbReference>
<accession>A0A2S8GRK9</accession>
<dbReference type="OrthoDB" id="9813383at2"/>
<organism evidence="1 2">
    <name type="scientific">Blastopirellula marina</name>
    <dbReference type="NCBI Taxonomy" id="124"/>
    <lineage>
        <taxon>Bacteria</taxon>
        <taxon>Pseudomonadati</taxon>
        <taxon>Planctomycetota</taxon>
        <taxon>Planctomycetia</taxon>
        <taxon>Pirellulales</taxon>
        <taxon>Pirellulaceae</taxon>
        <taxon>Blastopirellula</taxon>
    </lineage>
</organism>
<reference evidence="1 2" key="1">
    <citation type="submission" date="2018-02" db="EMBL/GenBank/DDBJ databases">
        <title>Comparative genomes isolates from brazilian mangrove.</title>
        <authorList>
            <person name="Araujo J.E."/>
            <person name="Taketani R.G."/>
            <person name="Silva M.C.P."/>
            <person name="Loureco M.V."/>
            <person name="Andreote F.D."/>
        </authorList>
    </citation>
    <scope>NUCLEOTIDE SEQUENCE [LARGE SCALE GENOMIC DNA]</scope>
    <source>
        <strain evidence="1 2">Nap-Phe MGV</strain>
    </source>
</reference>
<dbReference type="PANTHER" id="PTHR43235:SF1">
    <property type="entry name" value="GLUTAMINE AMIDOTRANSFERASE PB2B2.05-RELATED"/>
    <property type="match status" value="1"/>
</dbReference>
<dbReference type="CDD" id="cd01745">
    <property type="entry name" value="GATase1_2"/>
    <property type="match status" value="1"/>
</dbReference>
<dbReference type="GO" id="GO:0005829">
    <property type="term" value="C:cytosol"/>
    <property type="evidence" value="ECO:0007669"/>
    <property type="project" value="TreeGrafter"/>
</dbReference>
<dbReference type="EMBL" id="PUHZ01000008">
    <property type="protein sequence ID" value="PQO46664.1"/>
    <property type="molecule type" value="Genomic_DNA"/>
</dbReference>
<gene>
    <name evidence="1" type="ORF">C5Y93_07465</name>
</gene>
<comment type="caution">
    <text evidence="1">The sequence shown here is derived from an EMBL/GenBank/DDBJ whole genome shotgun (WGS) entry which is preliminary data.</text>
</comment>
<dbReference type="InterPro" id="IPR011697">
    <property type="entry name" value="Peptidase_C26"/>
</dbReference>
<protein>
    <submittedName>
        <fullName evidence="1">Gamma-glutamyl-gamma-aminobutyrate hydrolase</fullName>
    </submittedName>
</protein>
<dbReference type="PANTHER" id="PTHR43235">
    <property type="entry name" value="GLUTAMINE AMIDOTRANSFERASE PB2B2.05-RELATED"/>
    <property type="match status" value="1"/>
</dbReference>
<dbReference type="GO" id="GO:0006598">
    <property type="term" value="P:polyamine catabolic process"/>
    <property type="evidence" value="ECO:0007669"/>
    <property type="project" value="TreeGrafter"/>
</dbReference>
<proteinExistence type="predicted"/>